<name>A0AA49Q689_9BACT</name>
<dbReference type="PANTHER" id="PTHR34820">
    <property type="entry name" value="INNER MEMBRANE PROTEIN YEBZ"/>
    <property type="match status" value="1"/>
</dbReference>
<keyword evidence="5 6" id="KW-0472">Membrane</keyword>
<dbReference type="GO" id="GO:0005886">
    <property type="term" value="C:plasma membrane"/>
    <property type="evidence" value="ECO:0007669"/>
    <property type="project" value="UniProtKB-SubCell"/>
</dbReference>
<dbReference type="EMBL" id="CP130613">
    <property type="protein sequence ID" value="WKW14188.1"/>
    <property type="molecule type" value="Genomic_DNA"/>
</dbReference>
<feature type="transmembrane region" description="Helical" evidence="6">
    <location>
        <begin position="12"/>
        <end position="36"/>
    </location>
</feature>
<dbReference type="EMBL" id="CP130612">
    <property type="protein sequence ID" value="WKW11278.1"/>
    <property type="molecule type" value="Genomic_DNA"/>
</dbReference>
<keyword evidence="4 6" id="KW-1133">Transmembrane helix</keyword>
<proteinExistence type="predicted"/>
<evidence type="ECO:0000256" key="6">
    <source>
        <dbReference type="SAM" id="Phobius"/>
    </source>
</evidence>
<keyword evidence="10" id="KW-1185">Reference proteome</keyword>
<evidence type="ECO:0000256" key="5">
    <source>
        <dbReference type="ARBA" id="ARBA00023136"/>
    </source>
</evidence>
<evidence type="ECO:0000259" key="7">
    <source>
        <dbReference type="Pfam" id="PF05425"/>
    </source>
</evidence>
<evidence type="ECO:0000313" key="8">
    <source>
        <dbReference type="EMBL" id="WKW11278.1"/>
    </source>
</evidence>
<reference evidence="9" key="1">
    <citation type="submission" date="2023-07" db="EMBL/GenBank/DDBJ databases">
        <authorList>
            <person name="Haufschild T."/>
            <person name="Kallscheuer N."/>
            <person name="Hammer J."/>
            <person name="Kohn T."/>
            <person name="Kabuu M."/>
            <person name="Jogler M."/>
            <person name="Wohfarth N."/>
            <person name="Heuer A."/>
            <person name="Rohde M."/>
            <person name="van Teeseling M.C.F."/>
            <person name="Jogler C."/>
        </authorList>
    </citation>
    <scope>NUCLEOTIDE SEQUENCE</scope>
    <source>
        <strain evidence="8">Strain 138</strain>
        <strain evidence="9">Strain 318</strain>
    </source>
</reference>
<accession>A0AA49Q3W8</accession>
<dbReference type="AlphaFoldDB" id="A0AA49Q689"/>
<protein>
    <submittedName>
        <fullName evidence="9">CopD family protein</fullName>
    </submittedName>
</protein>
<feature type="transmembrane region" description="Helical" evidence="6">
    <location>
        <begin position="97"/>
        <end position="121"/>
    </location>
</feature>
<accession>A0AA49Q689</accession>
<evidence type="ECO:0000256" key="2">
    <source>
        <dbReference type="ARBA" id="ARBA00022475"/>
    </source>
</evidence>
<dbReference type="KEGG" id="pspc:Strain318_000519"/>
<gene>
    <name evidence="8" type="ORF">Strain138_000519</name>
    <name evidence="9" type="ORF">Strain318_000519</name>
</gene>
<feature type="transmembrane region" description="Helical" evidence="6">
    <location>
        <begin position="247"/>
        <end position="265"/>
    </location>
</feature>
<feature type="transmembrane region" description="Helical" evidence="6">
    <location>
        <begin position="286"/>
        <end position="307"/>
    </location>
</feature>
<feature type="transmembrane region" description="Helical" evidence="6">
    <location>
        <begin position="56"/>
        <end position="77"/>
    </location>
</feature>
<feature type="transmembrane region" description="Helical" evidence="6">
    <location>
        <begin position="205"/>
        <end position="227"/>
    </location>
</feature>
<evidence type="ECO:0000313" key="9">
    <source>
        <dbReference type="EMBL" id="WKW14188.1"/>
    </source>
</evidence>
<dbReference type="RefSeq" id="WP_367886978.1">
    <property type="nucleotide sequence ID" value="NZ_CP130612.1"/>
</dbReference>
<evidence type="ECO:0000313" key="10">
    <source>
        <dbReference type="Proteomes" id="UP001229955"/>
    </source>
</evidence>
<comment type="subcellular location">
    <subcellularLocation>
        <location evidence="1">Cell membrane</location>
        <topology evidence="1">Multi-pass membrane protein</topology>
    </subcellularLocation>
</comment>
<evidence type="ECO:0000256" key="1">
    <source>
        <dbReference type="ARBA" id="ARBA00004651"/>
    </source>
</evidence>
<dbReference type="Pfam" id="PF05425">
    <property type="entry name" value="CopD"/>
    <property type="match status" value="1"/>
</dbReference>
<organism evidence="9 10">
    <name type="scientific">Pseudogemmatithrix spongiicola</name>
    <dbReference type="NCBI Taxonomy" id="3062599"/>
    <lineage>
        <taxon>Bacteria</taxon>
        <taxon>Pseudomonadati</taxon>
        <taxon>Gemmatimonadota</taxon>
        <taxon>Gemmatimonadia</taxon>
        <taxon>Gemmatimonadales</taxon>
        <taxon>Gemmatimonadaceae</taxon>
        <taxon>Pseudogemmatithrix</taxon>
    </lineage>
</organism>
<evidence type="ECO:0000256" key="3">
    <source>
        <dbReference type="ARBA" id="ARBA00022692"/>
    </source>
</evidence>
<sequence>MDSIFGVESPAYVGVRAALSIVTVGLLGALSLRLIVMRRYVGPDAAALRRAVDAKLPTLVDAFGIAAVAATFARLAAQHAAVFGSEVAPSATTLSALLFRAGWGRAWWIALASAVAITWIAPRLRESAAAWAAASAAIITFALTQPLAGHPAAAVRPFVAVLTQLVHIIGAGAWIGGLAMLTAVAIPAARTVADPTDGDARIAGLVRAFSPTALVAAALLGLTGVIAAWSNLGGVAELWRSDYGRILLLKLALLSAVAATGAYNWRRVLPSLGSPSSSAALRRSSLVELATATAVLIVTAVLVATPMPGE</sequence>
<feature type="transmembrane region" description="Helical" evidence="6">
    <location>
        <begin position="168"/>
        <end position="193"/>
    </location>
</feature>
<dbReference type="Proteomes" id="UP001229955">
    <property type="component" value="Chromosome"/>
</dbReference>
<dbReference type="GO" id="GO:0006825">
    <property type="term" value="P:copper ion transport"/>
    <property type="evidence" value="ECO:0007669"/>
    <property type="project" value="InterPro"/>
</dbReference>
<dbReference type="InterPro" id="IPR032694">
    <property type="entry name" value="CopC/D"/>
</dbReference>
<keyword evidence="2" id="KW-1003">Cell membrane</keyword>
<dbReference type="PANTHER" id="PTHR34820:SF4">
    <property type="entry name" value="INNER MEMBRANE PROTEIN YEBZ"/>
    <property type="match status" value="1"/>
</dbReference>
<dbReference type="InterPro" id="IPR008457">
    <property type="entry name" value="Cu-R_CopD_dom"/>
</dbReference>
<feature type="domain" description="Copper resistance protein D" evidence="7">
    <location>
        <begin position="205"/>
        <end position="302"/>
    </location>
</feature>
<keyword evidence="3 6" id="KW-0812">Transmembrane</keyword>
<feature type="transmembrane region" description="Helical" evidence="6">
    <location>
        <begin position="128"/>
        <end position="148"/>
    </location>
</feature>
<evidence type="ECO:0000256" key="4">
    <source>
        <dbReference type="ARBA" id="ARBA00022989"/>
    </source>
</evidence>